<dbReference type="KEGG" id="ngr:NAEGRDRAFT_63493"/>
<dbReference type="RefSeq" id="XP_002681000.1">
    <property type="nucleotide sequence ID" value="XM_002680954.1"/>
</dbReference>
<name>D2V3U6_NAEGR</name>
<proteinExistence type="predicted"/>
<dbReference type="InParanoid" id="D2V3U6"/>
<dbReference type="GeneID" id="8848348"/>
<evidence type="ECO:0000313" key="2">
    <source>
        <dbReference type="EMBL" id="EFC48256.1"/>
    </source>
</evidence>
<evidence type="ECO:0000256" key="1">
    <source>
        <dbReference type="SAM" id="MobiDB-lite"/>
    </source>
</evidence>
<gene>
    <name evidence="2" type="ORF">NAEGRDRAFT_63493</name>
</gene>
<feature type="region of interest" description="Disordered" evidence="1">
    <location>
        <begin position="111"/>
        <end position="154"/>
    </location>
</feature>
<reference evidence="2 3" key="1">
    <citation type="journal article" date="2010" name="Cell">
        <title>The genome of Naegleria gruberi illuminates early eukaryotic versatility.</title>
        <authorList>
            <person name="Fritz-Laylin L.K."/>
            <person name="Prochnik S.E."/>
            <person name="Ginger M.L."/>
            <person name="Dacks J.B."/>
            <person name="Carpenter M.L."/>
            <person name="Field M.C."/>
            <person name="Kuo A."/>
            <person name="Paredez A."/>
            <person name="Chapman J."/>
            <person name="Pham J."/>
            <person name="Shu S."/>
            <person name="Neupane R."/>
            <person name="Cipriano M."/>
            <person name="Mancuso J."/>
            <person name="Tu H."/>
            <person name="Salamov A."/>
            <person name="Lindquist E."/>
            <person name="Shapiro H."/>
            <person name="Lucas S."/>
            <person name="Grigoriev I.V."/>
            <person name="Cande W.Z."/>
            <person name="Fulton C."/>
            <person name="Rokhsar D.S."/>
            <person name="Dawson S.C."/>
        </authorList>
    </citation>
    <scope>NUCLEOTIDE SEQUENCE [LARGE SCALE GENOMIC DNA]</scope>
    <source>
        <strain evidence="2 3">NEG-M</strain>
    </source>
</reference>
<feature type="compositionally biased region" description="Acidic residues" evidence="1">
    <location>
        <begin position="115"/>
        <end position="154"/>
    </location>
</feature>
<dbReference type="Proteomes" id="UP000006671">
    <property type="component" value="Unassembled WGS sequence"/>
</dbReference>
<protein>
    <submittedName>
        <fullName evidence="2">Predicted protein</fullName>
    </submittedName>
</protein>
<dbReference type="EMBL" id="GG738851">
    <property type="protein sequence ID" value="EFC48256.1"/>
    <property type="molecule type" value="Genomic_DNA"/>
</dbReference>
<dbReference type="VEuPathDB" id="AmoebaDB:NAEGRDRAFT_63493"/>
<dbReference type="AlphaFoldDB" id="D2V3U6"/>
<keyword evidence="3" id="KW-1185">Reference proteome</keyword>
<organism evidence="3">
    <name type="scientific">Naegleria gruberi</name>
    <name type="common">Amoeba</name>
    <dbReference type="NCBI Taxonomy" id="5762"/>
    <lineage>
        <taxon>Eukaryota</taxon>
        <taxon>Discoba</taxon>
        <taxon>Heterolobosea</taxon>
        <taxon>Tetramitia</taxon>
        <taxon>Eutetramitia</taxon>
        <taxon>Vahlkampfiidae</taxon>
        <taxon>Naegleria</taxon>
    </lineage>
</organism>
<accession>D2V3U6</accession>
<sequence>MPPSSKQSSSSPSVGKKIKYFPRVEKAEQLITKGHMAQFGALVGMKMREELREQIREYEFDVIRRLMKKSILLVAVDEVGKSTTSNGIWNVDGNTMRMSFRSELSYKLMGVSSNDQEDEDYHDEEEEESEVIIVSDDEDFENYVDEEEIEEEDE</sequence>
<evidence type="ECO:0000313" key="3">
    <source>
        <dbReference type="Proteomes" id="UP000006671"/>
    </source>
</evidence>